<sequence>MANAKDLLHELATKRAMVRLLPVLGIAYFMSYVDRTNISLAKTSLEADIGIGAAAYGLGAGLFFLTYALLEVPSNLVLYRVGARVWITRIALTWGAVSAAMMFVRNEWSFYLLRLLLGAAEAGLFPAMMYLVTLWFSQRHRVTIVGFIYVAPCVAIFIGAPAGGALMELDGLGGLQGWQWMFLIEGLVTIAAGVLVWFALPGRPSDAKWLTPEQALELSERAVAHDAPSPERIRGNLRLAFGRPPVLALAAIYFINQAISSGVGFNYPSLLQSIGIKNTFLVGLVAGSGGLAGLAGVLFFPWLKRRIGHEVTLIGVGAGGTLVILMLFLLLPYAPVRIVLIFLSSFFALGTLPLFWSVAMSRMSGLMAAAGLAFINTVGITGGFVGPYAYGLIEEATGNLLSPYYTLLVASVVAVALVPVLARTLRHRQDDTAAPVAVDRSGAA</sequence>
<evidence type="ECO:0000256" key="3">
    <source>
        <dbReference type="ARBA" id="ARBA00022692"/>
    </source>
</evidence>
<keyword evidence="2" id="KW-0813">Transport</keyword>
<dbReference type="InterPro" id="IPR020846">
    <property type="entry name" value="MFS_dom"/>
</dbReference>
<dbReference type="EMBL" id="FORP01000004">
    <property type="protein sequence ID" value="SFJ33062.1"/>
    <property type="molecule type" value="Genomic_DNA"/>
</dbReference>
<dbReference type="PANTHER" id="PTHR43791:SF36">
    <property type="entry name" value="TRANSPORTER, PUTATIVE (AFU_ORTHOLOGUE AFUA_6G08340)-RELATED"/>
    <property type="match status" value="1"/>
</dbReference>
<gene>
    <name evidence="8" type="ORF">SAMN05421835_104325</name>
</gene>
<feature type="transmembrane region" description="Helical" evidence="6">
    <location>
        <begin position="16"/>
        <end position="33"/>
    </location>
</feature>
<evidence type="ECO:0000259" key="7">
    <source>
        <dbReference type="PROSITE" id="PS50850"/>
    </source>
</evidence>
<dbReference type="Proteomes" id="UP000199025">
    <property type="component" value="Unassembled WGS sequence"/>
</dbReference>
<dbReference type="GO" id="GO:0022857">
    <property type="term" value="F:transmembrane transporter activity"/>
    <property type="evidence" value="ECO:0007669"/>
    <property type="project" value="InterPro"/>
</dbReference>
<feature type="domain" description="Major facilitator superfamily (MFS) profile" evidence="7">
    <location>
        <begin position="20"/>
        <end position="426"/>
    </location>
</feature>
<dbReference type="GO" id="GO:0005886">
    <property type="term" value="C:plasma membrane"/>
    <property type="evidence" value="ECO:0007669"/>
    <property type="project" value="UniProtKB-SubCell"/>
</dbReference>
<dbReference type="PANTHER" id="PTHR43791">
    <property type="entry name" value="PERMEASE-RELATED"/>
    <property type="match status" value="1"/>
</dbReference>
<evidence type="ECO:0000256" key="5">
    <source>
        <dbReference type="ARBA" id="ARBA00023136"/>
    </source>
</evidence>
<dbReference type="AlphaFoldDB" id="A0A1I3QHR2"/>
<evidence type="ECO:0000256" key="6">
    <source>
        <dbReference type="SAM" id="Phobius"/>
    </source>
</evidence>
<comment type="subcellular location">
    <subcellularLocation>
        <location evidence="1">Cell membrane</location>
        <topology evidence="1">Multi-pass membrane protein</topology>
    </subcellularLocation>
</comment>
<dbReference type="InterPro" id="IPR036259">
    <property type="entry name" value="MFS_trans_sf"/>
</dbReference>
<evidence type="ECO:0000313" key="9">
    <source>
        <dbReference type="Proteomes" id="UP000199025"/>
    </source>
</evidence>
<name>A0A1I3QHR2_9PSEU</name>
<evidence type="ECO:0000256" key="4">
    <source>
        <dbReference type="ARBA" id="ARBA00022989"/>
    </source>
</evidence>
<protein>
    <submittedName>
        <fullName evidence="8">Sugar phosphate permease</fullName>
    </submittedName>
</protein>
<feature type="transmembrane region" description="Helical" evidence="6">
    <location>
        <begin position="110"/>
        <end position="132"/>
    </location>
</feature>
<feature type="transmembrane region" description="Helical" evidence="6">
    <location>
        <begin position="178"/>
        <end position="200"/>
    </location>
</feature>
<dbReference type="RefSeq" id="WP_218153431.1">
    <property type="nucleotide sequence ID" value="NZ_CBDQZW010000003.1"/>
</dbReference>
<dbReference type="STRING" id="115433.SAMN05421835_104325"/>
<proteinExistence type="predicted"/>
<feature type="transmembrane region" description="Helical" evidence="6">
    <location>
        <begin position="53"/>
        <end position="70"/>
    </location>
</feature>
<dbReference type="Pfam" id="PF07690">
    <property type="entry name" value="MFS_1"/>
    <property type="match status" value="1"/>
</dbReference>
<feature type="transmembrane region" description="Helical" evidence="6">
    <location>
        <begin position="144"/>
        <end position="166"/>
    </location>
</feature>
<feature type="transmembrane region" description="Helical" evidence="6">
    <location>
        <begin position="366"/>
        <end position="390"/>
    </location>
</feature>
<keyword evidence="5 6" id="KW-0472">Membrane</keyword>
<feature type="transmembrane region" description="Helical" evidence="6">
    <location>
        <begin position="312"/>
        <end position="332"/>
    </location>
</feature>
<dbReference type="PROSITE" id="PS50850">
    <property type="entry name" value="MFS"/>
    <property type="match status" value="1"/>
</dbReference>
<accession>A0A1I3QHR2</accession>
<evidence type="ECO:0000256" key="2">
    <source>
        <dbReference type="ARBA" id="ARBA00022448"/>
    </source>
</evidence>
<feature type="transmembrane region" description="Helical" evidence="6">
    <location>
        <begin position="82"/>
        <end position="104"/>
    </location>
</feature>
<feature type="transmembrane region" description="Helical" evidence="6">
    <location>
        <begin position="402"/>
        <end position="422"/>
    </location>
</feature>
<evidence type="ECO:0000313" key="8">
    <source>
        <dbReference type="EMBL" id="SFJ33062.1"/>
    </source>
</evidence>
<dbReference type="InterPro" id="IPR011701">
    <property type="entry name" value="MFS"/>
</dbReference>
<evidence type="ECO:0000256" key="1">
    <source>
        <dbReference type="ARBA" id="ARBA00004651"/>
    </source>
</evidence>
<dbReference type="FunFam" id="1.20.1250.20:FF:000018">
    <property type="entry name" value="MFS transporter permease"/>
    <property type="match status" value="1"/>
</dbReference>
<feature type="transmembrane region" description="Helical" evidence="6">
    <location>
        <begin position="338"/>
        <end position="359"/>
    </location>
</feature>
<feature type="transmembrane region" description="Helical" evidence="6">
    <location>
        <begin position="279"/>
        <end position="300"/>
    </location>
</feature>
<keyword evidence="9" id="KW-1185">Reference proteome</keyword>
<dbReference type="SUPFAM" id="SSF103473">
    <property type="entry name" value="MFS general substrate transporter"/>
    <property type="match status" value="1"/>
</dbReference>
<keyword evidence="3 6" id="KW-0812">Transmembrane</keyword>
<dbReference type="Gene3D" id="1.20.1250.20">
    <property type="entry name" value="MFS general substrate transporter like domains"/>
    <property type="match status" value="2"/>
</dbReference>
<organism evidence="8 9">
    <name type="scientific">Amycolatopsis sacchari</name>
    <dbReference type="NCBI Taxonomy" id="115433"/>
    <lineage>
        <taxon>Bacteria</taxon>
        <taxon>Bacillati</taxon>
        <taxon>Actinomycetota</taxon>
        <taxon>Actinomycetes</taxon>
        <taxon>Pseudonocardiales</taxon>
        <taxon>Pseudonocardiaceae</taxon>
        <taxon>Amycolatopsis</taxon>
    </lineage>
</organism>
<reference evidence="8 9" key="1">
    <citation type="submission" date="2016-10" db="EMBL/GenBank/DDBJ databases">
        <authorList>
            <person name="de Groot N.N."/>
        </authorList>
    </citation>
    <scope>NUCLEOTIDE SEQUENCE [LARGE SCALE GENOMIC DNA]</scope>
    <source>
        <strain evidence="8 9">DSM 44468</strain>
    </source>
</reference>
<feature type="transmembrane region" description="Helical" evidence="6">
    <location>
        <begin position="246"/>
        <end position="267"/>
    </location>
</feature>
<keyword evidence="4 6" id="KW-1133">Transmembrane helix</keyword>